<feature type="signal peptide" evidence="1">
    <location>
        <begin position="1"/>
        <end position="32"/>
    </location>
</feature>
<sequence>MKSDTPRGLTRRQLLFSSMTGLAAGAAATAKAATLTGIPPWQPFDHNGPMHYDSPGWRFFTEDEVRVVTAMVDRLIPADELSVSGSDAGCVVFMDRQLAGSYGDASRLYMSAPFQEGTPEQGDQSRFTPRERVRLGLTGLEKLCQSRHRQSFSGLTAEQQDALLAELEKGGISLEGMDSKLFFEQVLGNTMEGFFGDPIYGGNRDMVSWKMIGFPGARYDYRRYIAQHNQKLDLVPISIIGGDSWNARASK</sequence>
<dbReference type="RefSeq" id="WP_122165090.1">
    <property type="nucleotide sequence ID" value="NZ_JAMOIB010000010.1"/>
</dbReference>
<protein>
    <submittedName>
        <fullName evidence="2">Gluconate 2-dehydrogenase subunit 3 family protein</fullName>
    </submittedName>
</protein>
<proteinExistence type="predicted"/>
<dbReference type="PROSITE" id="PS51318">
    <property type="entry name" value="TAT"/>
    <property type="match status" value="1"/>
</dbReference>
<dbReference type="AlphaFoldDB" id="A0A3M2HJJ0"/>
<dbReference type="Pfam" id="PF13618">
    <property type="entry name" value="Gluconate_2-dh3"/>
    <property type="match status" value="1"/>
</dbReference>
<keyword evidence="1" id="KW-0732">Signal</keyword>
<dbReference type="Proteomes" id="UP000269774">
    <property type="component" value="Unassembled WGS sequence"/>
</dbReference>
<dbReference type="InterPro" id="IPR027056">
    <property type="entry name" value="Gluconate_2DH_su3"/>
</dbReference>
<reference evidence="2 3" key="1">
    <citation type="submission" date="2018-10" db="EMBL/GenBank/DDBJ databases">
        <title>Pseudomonas zhaodongensis NEAU-ST5-21(T) genome.</title>
        <authorList>
            <person name="Peng J."/>
            <person name="Liu Z.-P."/>
        </authorList>
    </citation>
    <scope>NUCLEOTIDE SEQUENCE [LARGE SCALE GENOMIC DNA]</scope>
    <source>
        <strain evidence="2 3">NEAU-ST5-21</strain>
    </source>
</reference>
<feature type="chain" id="PRO_5017954898" evidence="1">
    <location>
        <begin position="33"/>
        <end position="251"/>
    </location>
</feature>
<keyword evidence="3" id="KW-1185">Reference proteome</keyword>
<dbReference type="OrthoDB" id="8400810at2"/>
<organism evidence="2 3">
    <name type="scientific">Stutzerimonas zhaodongensis</name>
    <dbReference type="NCBI Taxonomy" id="1176257"/>
    <lineage>
        <taxon>Bacteria</taxon>
        <taxon>Pseudomonadati</taxon>
        <taxon>Pseudomonadota</taxon>
        <taxon>Gammaproteobacteria</taxon>
        <taxon>Pseudomonadales</taxon>
        <taxon>Pseudomonadaceae</taxon>
        <taxon>Stutzerimonas</taxon>
    </lineage>
</organism>
<dbReference type="EMBL" id="RFFM01000002">
    <property type="protein sequence ID" value="RMH89896.1"/>
    <property type="molecule type" value="Genomic_DNA"/>
</dbReference>
<evidence type="ECO:0000313" key="2">
    <source>
        <dbReference type="EMBL" id="RMH89896.1"/>
    </source>
</evidence>
<gene>
    <name evidence="2" type="ORF">EA797_10195</name>
</gene>
<dbReference type="InterPro" id="IPR006311">
    <property type="entry name" value="TAT_signal"/>
</dbReference>
<comment type="caution">
    <text evidence="2">The sequence shown here is derived from an EMBL/GenBank/DDBJ whole genome shotgun (WGS) entry which is preliminary data.</text>
</comment>
<evidence type="ECO:0000313" key="3">
    <source>
        <dbReference type="Proteomes" id="UP000269774"/>
    </source>
</evidence>
<evidence type="ECO:0000256" key="1">
    <source>
        <dbReference type="SAM" id="SignalP"/>
    </source>
</evidence>
<accession>A0A3M2HJJ0</accession>
<name>A0A3M2HJJ0_9GAMM</name>